<sequence>MTWTFEDGLRFECARDLMTAMIGISSGKIAEEMQKINPDQELIQKLKADSFSFARRRESFHVHDKEKIESIFSEFTEVVRQAYTLQLTDSVAETCDHIEGQLSEKIN</sequence>
<dbReference type="EMBL" id="JACOFW010000004">
    <property type="protein sequence ID" value="MBC3806751.1"/>
    <property type="molecule type" value="Genomic_DNA"/>
</dbReference>
<accession>A0ABR6X1M0</accession>
<evidence type="ECO:0000313" key="2">
    <source>
        <dbReference type="Proteomes" id="UP000648257"/>
    </source>
</evidence>
<reference evidence="1 2" key="1">
    <citation type="submission" date="2020-08" db="EMBL/GenBank/DDBJ databases">
        <title>Novel species isolated from subtropical streams in China.</title>
        <authorList>
            <person name="Lu H."/>
        </authorList>
    </citation>
    <scope>NUCLEOTIDE SEQUENCE [LARGE SCALE GENOMIC DNA]</scope>
    <source>
        <strain evidence="1 2">KACC 16656</strain>
    </source>
</reference>
<keyword evidence="2" id="KW-1185">Reference proteome</keyword>
<dbReference type="Proteomes" id="UP000648257">
    <property type="component" value="Unassembled WGS sequence"/>
</dbReference>
<organism evidence="1 2">
    <name type="scientific">Undibacterium seohonense</name>
    <dbReference type="NCBI Taxonomy" id="1344950"/>
    <lineage>
        <taxon>Bacteria</taxon>
        <taxon>Pseudomonadati</taxon>
        <taxon>Pseudomonadota</taxon>
        <taxon>Betaproteobacteria</taxon>
        <taxon>Burkholderiales</taxon>
        <taxon>Oxalobacteraceae</taxon>
        <taxon>Undibacterium</taxon>
    </lineage>
</organism>
<name>A0ABR6X1M0_9BURK</name>
<protein>
    <submittedName>
        <fullName evidence="1">Uncharacterized protein</fullName>
    </submittedName>
</protein>
<gene>
    <name evidence="1" type="ORF">H8K52_05245</name>
</gene>
<comment type="caution">
    <text evidence="1">The sequence shown here is derived from an EMBL/GenBank/DDBJ whole genome shotgun (WGS) entry which is preliminary data.</text>
</comment>
<proteinExistence type="predicted"/>
<dbReference type="RefSeq" id="WP_186921843.1">
    <property type="nucleotide sequence ID" value="NZ_JACOFW010000004.1"/>
</dbReference>
<evidence type="ECO:0000313" key="1">
    <source>
        <dbReference type="EMBL" id="MBC3806751.1"/>
    </source>
</evidence>